<evidence type="ECO:0000313" key="1">
    <source>
        <dbReference type="EMBL" id="GEU46241.1"/>
    </source>
</evidence>
<protein>
    <submittedName>
        <fullName evidence="1">Uncharacterized mitochondrial protein AtMg00810-like</fullName>
    </submittedName>
</protein>
<organism evidence="1">
    <name type="scientific">Tanacetum cinerariifolium</name>
    <name type="common">Dalmatian daisy</name>
    <name type="synonym">Chrysanthemum cinerariifolium</name>
    <dbReference type="NCBI Taxonomy" id="118510"/>
    <lineage>
        <taxon>Eukaryota</taxon>
        <taxon>Viridiplantae</taxon>
        <taxon>Streptophyta</taxon>
        <taxon>Embryophyta</taxon>
        <taxon>Tracheophyta</taxon>
        <taxon>Spermatophyta</taxon>
        <taxon>Magnoliopsida</taxon>
        <taxon>eudicotyledons</taxon>
        <taxon>Gunneridae</taxon>
        <taxon>Pentapetalae</taxon>
        <taxon>asterids</taxon>
        <taxon>campanulids</taxon>
        <taxon>Asterales</taxon>
        <taxon>Asteraceae</taxon>
        <taxon>Asteroideae</taxon>
        <taxon>Anthemideae</taxon>
        <taxon>Anthemidinae</taxon>
        <taxon>Tanacetum</taxon>
    </lineage>
</organism>
<accession>A0A6L2K9W2</accession>
<sequence length="245" mass="27148">MISVVNGENDEECEAGIGLFTAFDFVGRPPSARTHYVGKRKMVASAFSEYQGCSSGPRPIGLFFRIASMSVNSRYLWFFLCSHGDFLGSILGTGIVRDKVRIFFCRLKGHVKIGVFDFLPAVVFSKHAVTATRDVVQFSKAEKVAPGLQVAIDNSKHTGIWYFGIGGLKGFELKNLSRSGSRVSKHSFGKAFVKCLPVERLELDEARRGKLIDLTRFRGMVGSLMYLSASRTDIVFVVCMCAQYQ</sequence>
<proteinExistence type="predicted"/>
<feature type="non-terminal residue" evidence="1">
    <location>
        <position position="245"/>
    </location>
</feature>
<reference evidence="1" key="1">
    <citation type="journal article" date="2019" name="Sci. Rep.">
        <title>Draft genome of Tanacetum cinerariifolium, the natural source of mosquito coil.</title>
        <authorList>
            <person name="Yamashiro T."/>
            <person name="Shiraishi A."/>
            <person name="Satake H."/>
            <person name="Nakayama K."/>
        </authorList>
    </citation>
    <scope>NUCLEOTIDE SEQUENCE</scope>
</reference>
<gene>
    <name evidence="1" type="ORF">Tci_018219</name>
</gene>
<name>A0A6L2K9W2_TANCI</name>
<dbReference type="EMBL" id="BKCJ010002099">
    <property type="protein sequence ID" value="GEU46241.1"/>
    <property type="molecule type" value="Genomic_DNA"/>
</dbReference>
<comment type="caution">
    <text evidence="1">The sequence shown here is derived from an EMBL/GenBank/DDBJ whole genome shotgun (WGS) entry which is preliminary data.</text>
</comment>
<dbReference type="AlphaFoldDB" id="A0A6L2K9W2"/>